<feature type="region of interest" description="Disordered" evidence="1">
    <location>
        <begin position="167"/>
        <end position="192"/>
    </location>
</feature>
<dbReference type="Proteomes" id="UP000635477">
    <property type="component" value="Unassembled WGS sequence"/>
</dbReference>
<proteinExistence type="predicted"/>
<comment type="caution">
    <text evidence="2">The sequence shown here is derived from an EMBL/GenBank/DDBJ whole genome shotgun (WGS) entry which is preliminary data.</text>
</comment>
<gene>
    <name evidence="2" type="ORF">FZEAL_2398</name>
</gene>
<keyword evidence="3" id="KW-1185">Reference proteome</keyword>
<dbReference type="AlphaFoldDB" id="A0A8H4XNX1"/>
<protein>
    <recommendedName>
        <fullName evidence="4">Esterase-like protein</fullName>
    </recommendedName>
</protein>
<reference evidence="2" key="2">
    <citation type="submission" date="2020-05" db="EMBL/GenBank/DDBJ databases">
        <authorList>
            <person name="Kim H.-S."/>
            <person name="Proctor R.H."/>
            <person name="Brown D.W."/>
        </authorList>
    </citation>
    <scope>NUCLEOTIDE SEQUENCE</scope>
    <source>
        <strain evidence="2">NRRL 22465</strain>
    </source>
</reference>
<evidence type="ECO:0000313" key="2">
    <source>
        <dbReference type="EMBL" id="KAF4981878.1"/>
    </source>
</evidence>
<organism evidence="2 3">
    <name type="scientific">Fusarium zealandicum</name>
    <dbReference type="NCBI Taxonomy" id="1053134"/>
    <lineage>
        <taxon>Eukaryota</taxon>
        <taxon>Fungi</taxon>
        <taxon>Dikarya</taxon>
        <taxon>Ascomycota</taxon>
        <taxon>Pezizomycotina</taxon>
        <taxon>Sordariomycetes</taxon>
        <taxon>Hypocreomycetidae</taxon>
        <taxon>Hypocreales</taxon>
        <taxon>Nectriaceae</taxon>
        <taxon>Fusarium</taxon>
        <taxon>Fusarium staphyleae species complex</taxon>
    </lineage>
</organism>
<accession>A0A8H4XNX1</accession>
<evidence type="ECO:0000313" key="3">
    <source>
        <dbReference type="Proteomes" id="UP000635477"/>
    </source>
</evidence>
<reference evidence="2" key="1">
    <citation type="journal article" date="2020" name="BMC Genomics">
        <title>Correction to: Identification and distribution of gene clusters required for synthesis of sphingolipid metabolism inhibitors in diverse species of the filamentous fungus Fusarium.</title>
        <authorList>
            <person name="Kim H.S."/>
            <person name="Lohmar J.M."/>
            <person name="Busman M."/>
            <person name="Brown D.W."/>
            <person name="Naumann T.A."/>
            <person name="Divon H.H."/>
            <person name="Lysoe E."/>
            <person name="Uhlig S."/>
            <person name="Proctor R.H."/>
        </authorList>
    </citation>
    <scope>NUCLEOTIDE SEQUENCE</scope>
    <source>
        <strain evidence="2">NRRL 22465</strain>
    </source>
</reference>
<dbReference type="OrthoDB" id="3363286at2759"/>
<evidence type="ECO:0000256" key="1">
    <source>
        <dbReference type="SAM" id="MobiDB-lite"/>
    </source>
</evidence>
<evidence type="ECO:0008006" key="4">
    <source>
        <dbReference type="Google" id="ProtNLM"/>
    </source>
</evidence>
<name>A0A8H4XNX1_9HYPO</name>
<sequence>MKRCTAAHASPFQAIRLGIEGQKRWVTYDKSALTKEALLEQVESGLGYDVDGNPLKVDPETKTVSTATGSLPISPVMDPAWMKARRRQKKNGPTKPSGQFRKKLSNNPYAEALITPIRRCRNSATFLPRYFYQDFELVKHPDPEVSSLWWAPGPLAFDNVMPWHDPNISRSKTSEHTEIESGASESESTTKAHAAVYDQATAENAVATAATTSPVELDATQEALPEEWRPRRAPMTVYILGRKNVIDLLGMKKVGRRLQARMSSPRHGTLSMNKAYERIWRPDMGDVLLNMMRRKAVDALIQRGKRSDGPMYKFIQPCASWDYAKTVDKGGCVLWIPKESNAATAGYATLDVEGANYGGKMAVHDLIWLLGEEEVQRLKDEAEVFRDQEILVLKHWKSKSARSLHLLLWRLQGYLAEPKLQGAPEPVE</sequence>
<dbReference type="EMBL" id="JABEYC010000146">
    <property type="protein sequence ID" value="KAF4981878.1"/>
    <property type="molecule type" value="Genomic_DNA"/>
</dbReference>